<reference evidence="2 3" key="1">
    <citation type="submission" date="2024-01" db="EMBL/GenBank/DDBJ databases">
        <title>Pedobacter sp. nov., isolated from fresh soil.</title>
        <authorList>
            <person name="Le N.T.T."/>
        </authorList>
    </citation>
    <scope>NUCLEOTIDE SEQUENCE [LARGE SCALE GENOMIC DNA]</scope>
    <source>
        <strain evidence="2 3">KR3-3</strain>
    </source>
</reference>
<dbReference type="EMBL" id="JAZDQT010000001">
    <property type="protein sequence ID" value="MEE1943494.1"/>
    <property type="molecule type" value="Genomic_DNA"/>
</dbReference>
<organism evidence="2 3">
    <name type="scientific">Pedobacter albus</name>
    <dbReference type="NCBI Taxonomy" id="3113905"/>
    <lineage>
        <taxon>Bacteria</taxon>
        <taxon>Pseudomonadati</taxon>
        <taxon>Bacteroidota</taxon>
        <taxon>Sphingobacteriia</taxon>
        <taxon>Sphingobacteriales</taxon>
        <taxon>Sphingobacteriaceae</taxon>
        <taxon>Pedobacter</taxon>
    </lineage>
</organism>
<sequence length="321" mass="35858">MKSKFFLALTLLVIGGLSSFAQSYSNEFGFKSDNDAYLFYGQDRYYTNGLFIYFRHATDQQKLGSKLEKLTYEISAGQKMYNPISGYRPDPATQDRPFAGYLYAGGNVNLFYKNESVLKAGLEVGTVGPNALGKDAQELLHKIVGFYEIDGWQYQIKNEMAVNLSAQYTQLLHRAADKATDFSVEGYANVGTTFSGAGAGVLFRAGRINQLFNSAYTNSVIGNKGKTEKLTKHELFFYAKPQLNFVAYDATVQGSMFNHDSPVTFGVKRFVFAQQLGFNYSSPRFTFDFGLLFKSKEIKSSAKAHQYGTISMFYRFGKSGA</sequence>
<dbReference type="InterPro" id="IPR037107">
    <property type="entry name" value="Put_OMP_sf"/>
</dbReference>
<dbReference type="InterPro" id="IPR018707">
    <property type="entry name" value="LpxR"/>
</dbReference>
<proteinExistence type="predicted"/>
<evidence type="ECO:0000256" key="1">
    <source>
        <dbReference type="SAM" id="SignalP"/>
    </source>
</evidence>
<keyword evidence="3" id="KW-1185">Reference proteome</keyword>
<dbReference type="Proteomes" id="UP001336835">
    <property type="component" value="Unassembled WGS sequence"/>
</dbReference>
<gene>
    <name evidence="2" type="ORF">VRU48_00145</name>
</gene>
<dbReference type="Gene3D" id="2.40.128.140">
    <property type="entry name" value="Outer membrane protein"/>
    <property type="match status" value="1"/>
</dbReference>
<evidence type="ECO:0000313" key="3">
    <source>
        <dbReference type="Proteomes" id="UP001336835"/>
    </source>
</evidence>
<comment type="caution">
    <text evidence="2">The sequence shown here is derived from an EMBL/GenBank/DDBJ whole genome shotgun (WGS) entry which is preliminary data.</text>
</comment>
<protein>
    <submittedName>
        <fullName evidence="2">Lipid A deacylase LpxR family protein</fullName>
    </submittedName>
</protein>
<evidence type="ECO:0000313" key="2">
    <source>
        <dbReference type="EMBL" id="MEE1943494.1"/>
    </source>
</evidence>
<name>A0ABU7I2L2_9SPHI</name>
<accession>A0ABU7I2L2</accession>
<dbReference type="Pfam" id="PF09982">
    <property type="entry name" value="LpxR"/>
    <property type="match status" value="1"/>
</dbReference>
<feature type="chain" id="PRO_5045844878" evidence="1">
    <location>
        <begin position="22"/>
        <end position="321"/>
    </location>
</feature>
<dbReference type="RefSeq" id="WP_330105906.1">
    <property type="nucleotide sequence ID" value="NZ_JAZDQT010000001.1"/>
</dbReference>
<feature type="signal peptide" evidence="1">
    <location>
        <begin position="1"/>
        <end position="21"/>
    </location>
</feature>
<keyword evidence="1" id="KW-0732">Signal</keyword>